<feature type="region of interest" description="Disordered" evidence="1">
    <location>
        <begin position="1"/>
        <end position="23"/>
    </location>
</feature>
<feature type="compositionally biased region" description="Basic residues" evidence="1">
    <location>
        <begin position="12"/>
        <end position="22"/>
    </location>
</feature>
<dbReference type="InterPro" id="IPR013783">
    <property type="entry name" value="Ig-like_fold"/>
</dbReference>
<proteinExistence type="predicted"/>
<organism evidence="3 4">
    <name type="scientific">Paludisphaera mucosa</name>
    <dbReference type="NCBI Taxonomy" id="3030827"/>
    <lineage>
        <taxon>Bacteria</taxon>
        <taxon>Pseudomonadati</taxon>
        <taxon>Planctomycetota</taxon>
        <taxon>Planctomycetia</taxon>
        <taxon>Isosphaerales</taxon>
        <taxon>Isosphaeraceae</taxon>
        <taxon>Paludisphaera</taxon>
    </lineage>
</organism>
<dbReference type="Gene3D" id="2.60.40.10">
    <property type="entry name" value="Immunoglobulins"/>
    <property type="match status" value="1"/>
</dbReference>
<evidence type="ECO:0000259" key="2">
    <source>
        <dbReference type="Pfam" id="PF19077"/>
    </source>
</evidence>
<evidence type="ECO:0000313" key="4">
    <source>
        <dbReference type="Proteomes" id="UP001216907"/>
    </source>
</evidence>
<reference evidence="3 4" key="1">
    <citation type="submission" date="2023-03" db="EMBL/GenBank/DDBJ databases">
        <title>Paludisphaera mucosa sp. nov. a novel planctomycete from northern fen.</title>
        <authorList>
            <person name="Ivanova A."/>
        </authorList>
    </citation>
    <scope>NUCLEOTIDE SEQUENCE [LARGE SCALE GENOMIC DNA]</scope>
    <source>
        <strain evidence="3 4">Pla2</strain>
    </source>
</reference>
<sequence length="1065" mass="106164">MTMTTAYGGRDRRGRTQARARRPGLERLEGRALLNASIDIAADGSLVYRSDPAAVQSLLVSTAAGVYTFAVAPGDPPIDVTNNAAGLTVTGSGGGTVTVAGPASLRIEAAFGGQTVRVRSTAVATAIVLQGDQERVILGDDQQAGSGGIQALAGPITVSAATGSELNSLLVDDGPAAYDAGSAPSYVVSATAITSNDPTVRARFAGIAYSGVSTLTVRGTSNAQAASPLYLVLGTAAGAATTIDGSAGPAHRDFSIQGTSADPTSSLSLLGAGSANVWVASIDSPTTYSGDGSRAAIFLEAVRSGNFGIDSNFVVQDAGGAVDLSIANYWNLGGRRGTPDWFLGFDPGSASPFAALRDATNAAVGGVFFQPDQVHSLGLDARGNQGASLMVDFRSGDPLPHGPAAGAADDPRAGLTYIGAAGVHPGSPYALSLVGAPTTGAFAAESVQAFPLYRGLVELTEAGGGIRNIAYQLDAAAPLLDDAATVAAYRWYYDIMNGAVDGLRTLPDGSTVSAVLDSNLSVTAGGTSIAGGLSLSLVEQNASAFMARFLISAKTNARLLRGWSLGAVTTVVNYQYADAVAERVAGLASLSVEDASPPDTPTADVVRLQSAPPGAAAYVLQNGGEDSAAVSLKGTAGATLVGLDGGGGQDTLYIDAQGLPLSTSNFQDLGGGAFLIAGTNVAAAPVSARGYEAVQVYNSSTPTFSIQPVAVQAQARVPLTGVTAGVLTATIAGFSPTGLTVVIGWGDGTGSAGTIVAVPGAPTAFRVVGTHTYAQSGVYSPRLFVSGTGTATSAVAGVPITFQIAGSTGTTAAAPALSGRLAAASDSGVSDSDGITNVTLPTFQGTNAIAGAFIEIFATTPGLGGTTTRLGTAFADAAGAWTVASTVPLADGSYTIQAVSTSTSTFANGLATITSPLVVDTLGPRVWNVTADVLRGEVGVAIRDYGGIADGGSGLDLARVRDAASYAYATAGGVAQTIASASVSPGSNNGPQNITLHMGSRLRSGNFVLTVFTSAGRAAGIRDIAGNPLDGAFSGAFPSGGANTGGDFRARLSLSNNRLQSIRPF</sequence>
<evidence type="ECO:0000313" key="3">
    <source>
        <dbReference type="EMBL" id="MDG3004585.1"/>
    </source>
</evidence>
<accession>A0ABT6FB26</accession>
<evidence type="ECO:0000256" key="1">
    <source>
        <dbReference type="SAM" id="MobiDB-lite"/>
    </source>
</evidence>
<name>A0ABT6FB26_9BACT</name>
<protein>
    <submittedName>
        <fullName evidence="3">Ig-like domain-containing protein</fullName>
    </submittedName>
</protein>
<dbReference type="EMBL" id="JARRAG010000002">
    <property type="protein sequence ID" value="MDG3004585.1"/>
    <property type="molecule type" value="Genomic_DNA"/>
</dbReference>
<comment type="caution">
    <text evidence="3">The sequence shown here is derived from an EMBL/GenBank/DDBJ whole genome shotgun (WGS) entry which is preliminary data.</text>
</comment>
<feature type="domain" description="Bacterial Ig-like" evidence="2">
    <location>
        <begin position="818"/>
        <end position="902"/>
    </location>
</feature>
<dbReference type="InterPro" id="IPR044016">
    <property type="entry name" value="Big_13"/>
</dbReference>
<dbReference type="Pfam" id="PF19077">
    <property type="entry name" value="Big_13"/>
    <property type="match status" value="1"/>
</dbReference>
<dbReference type="RefSeq" id="WP_277860940.1">
    <property type="nucleotide sequence ID" value="NZ_JARRAG010000002.1"/>
</dbReference>
<keyword evidence="4" id="KW-1185">Reference proteome</keyword>
<gene>
    <name evidence="3" type="ORF">PZE19_12430</name>
</gene>
<dbReference type="Proteomes" id="UP001216907">
    <property type="component" value="Unassembled WGS sequence"/>
</dbReference>